<dbReference type="GO" id="GO:0008237">
    <property type="term" value="F:metallopeptidase activity"/>
    <property type="evidence" value="ECO:0007669"/>
    <property type="project" value="UniProtKB-KW"/>
</dbReference>
<gene>
    <name evidence="9" type="ordered locus">SSGZ1_0620</name>
</gene>
<dbReference type="InterPro" id="IPR036264">
    <property type="entry name" value="Bact_exopeptidase_dim_dom"/>
</dbReference>
<proteinExistence type="inferred from homology"/>
<evidence type="ECO:0000256" key="1">
    <source>
        <dbReference type="ARBA" id="ARBA00001947"/>
    </source>
</evidence>
<reference evidence="9 10" key="1">
    <citation type="journal article" date="2009" name="J. Infect. Dis.">
        <title>Clinical, experimental, and genomic differences between intermediately pathogenic, highly pathogenic, and epidemic Streptococcus suis.</title>
        <authorList>
            <person name="Ye C."/>
            <person name="Zheng H."/>
            <person name="Zhang J."/>
            <person name="Jing H."/>
            <person name="Wang L."/>
            <person name="Xiong Y."/>
            <person name="Wang W."/>
            <person name="Zhou Z."/>
            <person name="Sun Q."/>
            <person name="Luo X."/>
            <person name="Du H."/>
            <person name="Gottschalk M."/>
            <person name="Xu J."/>
        </authorList>
    </citation>
    <scope>NUCLEOTIDE SEQUENCE [LARGE SCALE GENOMIC DNA]</scope>
    <source>
        <strain evidence="9 10">GZ1</strain>
    </source>
</reference>
<dbReference type="PANTHER" id="PTHR43808">
    <property type="entry name" value="ACETYLORNITHINE DEACETYLASE"/>
    <property type="match status" value="1"/>
</dbReference>
<evidence type="ECO:0000256" key="5">
    <source>
        <dbReference type="ARBA" id="ARBA00022801"/>
    </source>
</evidence>
<dbReference type="KEGG" id="ssw:SSGZ1_0620"/>
<evidence type="ECO:0000256" key="3">
    <source>
        <dbReference type="ARBA" id="ARBA00022670"/>
    </source>
</evidence>
<evidence type="ECO:0000256" key="7">
    <source>
        <dbReference type="ARBA" id="ARBA00022997"/>
    </source>
</evidence>
<protein>
    <submittedName>
        <fullName evidence="9">ArcT</fullName>
    </submittedName>
</protein>
<dbReference type="Gene3D" id="3.30.70.360">
    <property type="match status" value="2"/>
</dbReference>
<dbReference type="InterPro" id="IPR002933">
    <property type="entry name" value="Peptidase_M20"/>
</dbReference>
<dbReference type="SUPFAM" id="SSF53187">
    <property type="entry name" value="Zn-dependent exopeptidases"/>
    <property type="match status" value="1"/>
</dbReference>
<evidence type="ECO:0000256" key="6">
    <source>
        <dbReference type="ARBA" id="ARBA00022833"/>
    </source>
</evidence>
<evidence type="ECO:0000256" key="8">
    <source>
        <dbReference type="ARBA" id="ARBA00023049"/>
    </source>
</evidence>
<dbReference type="HOGENOM" id="CLU_031786_2_0_9"/>
<keyword evidence="7" id="KW-0224">Dipeptidase</keyword>
<dbReference type="GO" id="GO:0008270">
    <property type="term" value="F:zinc ion binding"/>
    <property type="evidence" value="ECO:0007669"/>
    <property type="project" value="InterPro"/>
</dbReference>
<keyword evidence="4" id="KW-0479">Metal-binding</keyword>
<dbReference type="NCBIfam" id="NF005542">
    <property type="entry name" value="PRK07205.1"/>
    <property type="match status" value="1"/>
</dbReference>
<dbReference type="PANTHER" id="PTHR43808:SF31">
    <property type="entry name" value="N-ACETYL-L-CITRULLINE DEACETYLASE"/>
    <property type="match status" value="1"/>
</dbReference>
<name>D5AGW4_STRGZ</name>
<sequence>MRHSSNRNSGSDFITNTDKIWLSFSFYDRIVLENISYLIMLKGDTMRTSFIQSSHQEACIQAIQELVAFPSVLQEHQADTPFGQAIQDVLEHTLALTEKMGFKTYLDPAGYYGYAEIGQGEELLAILCHLDVVPAGDLSQWQTPPFEAVVEGDYIIGRGVQDDKGPSMAALFAVKALLDAGVQFNKRIRFIFGTDEETLWRCMNRYNQLEEVATMGFAPDSSFPLTYAEKGLLQAKLHGPGHPCLSIEAGTAYNVVPAKASYSGHLLAGVIAELDQLGFDYEIKDDQVTVLGISRHAKDAAEGVNAIVRLAKALEHFENHPALDFIVNAVGEDATGFKLFGDVTDEPSGTLSFNIAGLTISAKKSEIRLDIRIPVTADKEALVSTLQAKAQSCGLTYEEYDYLASLYVPLDSQLVSTLMSVYQDKTGDLTSEPISSGGATFARTMPNCVAFGACFPDTEQTEHQENERMPLEDLYKTMDIYAEAVYRLTAE</sequence>
<keyword evidence="5" id="KW-0378">Hydrolase</keyword>
<evidence type="ECO:0000256" key="2">
    <source>
        <dbReference type="ARBA" id="ARBA00006247"/>
    </source>
</evidence>
<keyword evidence="6" id="KW-0862">Zinc</keyword>
<dbReference type="AlphaFoldDB" id="D5AGW4"/>
<dbReference type="InterPro" id="IPR050072">
    <property type="entry name" value="Peptidase_M20A"/>
</dbReference>
<dbReference type="GO" id="GO:0008777">
    <property type="term" value="F:acetylornithine deacetylase activity"/>
    <property type="evidence" value="ECO:0007669"/>
    <property type="project" value="TreeGrafter"/>
</dbReference>
<dbReference type="GO" id="GO:0016805">
    <property type="term" value="F:dipeptidase activity"/>
    <property type="evidence" value="ECO:0007669"/>
    <property type="project" value="UniProtKB-KW"/>
</dbReference>
<dbReference type="GO" id="GO:0006526">
    <property type="term" value="P:L-arginine biosynthetic process"/>
    <property type="evidence" value="ECO:0007669"/>
    <property type="project" value="TreeGrafter"/>
</dbReference>
<dbReference type="GO" id="GO:0006508">
    <property type="term" value="P:proteolysis"/>
    <property type="evidence" value="ECO:0007669"/>
    <property type="project" value="UniProtKB-KW"/>
</dbReference>
<dbReference type="PATRIC" id="fig|423211.3.peg.607"/>
<comment type="similarity">
    <text evidence="2">Belongs to the peptidase M20A family.</text>
</comment>
<accession>D5AGW4</accession>
<dbReference type="InterPro" id="IPR010964">
    <property type="entry name" value="M20A_pepV-rel"/>
</dbReference>
<organism evidence="9 10">
    <name type="scientific">Streptococcus suis (strain GZ1)</name>
    <dbReference type="NCBI Taxonomy" id="423211"/>
    <lineage>
        <taxon>Bacteria</taxon>
        <taxon>Bacillati</taxon>
        <taxon>Bacillota</taxon>
        <taxon>Bacilli</taxon>
        <taxon>Lactobacillales</taxon>
        <taxon>Streptococcaceae</taxon>
        <taxon>Streptococcus</taxon>
    </lineage>
</organism>
<evidence type="ECO:0000313" key="10">
    <source>
        <dbReference type="Proteomes" id="UP000002359"/>
    </source>
</evidence>
<dbReference type="NCBIfam" id="TIGR01887">
    <property type="entry name" value="dipeptidaselike"/>
    <property type="match status" value="1"/>
</dbReference>
<evidence type="ECO:0000313" key="9">
    <source>
        <dbReference type="EMBL" id="ADE31079.1"/>
    </source>
</evidence>
<dbReference type="Proteomes" id="UP000002359">
    <property type="component" value="Chromosome"/>
</dbReference>
<dbReference type="EMBL" id="CP000837">
    <property type="protein sequence ID" value="ADE31079.1"/>
    <property type="molecule type" value="Genomic_DNA"/>
</dbReference>
<evidence type="ECO:0000256" key="4">
    <source>
        <dbReference type="ARBA" id="ARBA00022723"/>
    </source>
</evidence>
<dbReference type="SUPFAM" id="SSF55031">
    <property type="entry name" value="Bacterial exopeptidase dimerisation domain"/>
    <property type="match status" value="1"/>
</dbReference>
<keyword evidence="3" id="KW-0645">Protease</keyword>
<keyword evidence="8" id="KW-0482">Metalloprotease</keyword>
<dbReference type="Pfam" id="PF01546">
    <property type="entry name" value="Peptidase_M20"/>
    <property type="match status" value="1"/>
</dbReference>
<comment type="cofactor">
    <cofactor evidence="1">
        <name>Zn(2+)</name>
        <dbReference type="ChEBI" id="CHEBI:29105"/>
    </cofactor>
</comment>
<dbReference type="CDD" id="cd03888">
    <property type="entry name" value="M20_PepV"/>
    <property type="match status" value="1"/>
</dbReference>
<dbReference type="Gene3D" id="3.40.630.10">
    <property type="entry name" value="Zn peptidases"/>
    <property type="match status" value="1"/>
</dbReference>